<dbReference type="RefSeq" id="WP_379875319.1">
    <property type="nucleotide sequence ID" value="NZ_JBHUIP010000004.1"/>
</dbReference>
<dbReference type="HAMAP" id="MF_00724">
    <property type="entry name" value="FliE"/>
    <property type="match status" value="1"/>
</dbReference>
<evidence type="ECO:0000256" key="1">
    <source>
        <dbReference type="ARBA" id="ARBA00004117"/>
    </source>
</evidence>
<proteinExistence type="inferred from homology"/>
<dbReference type="EMBL" id="JBHUIP010000004">
    <property type="protein sequence ID" value="MFD2262369.1"/>
    <property type="molecule type" value="Genomic_DNA"/>
</dbReference>
<protein>
    <recommendedName>
        <fullName evidence="4 5">Flagellar hook-basal body complex protein FliE</fullName>
    </recommendedName>
</protein>
<sequence length="104" mass="10754">MANPISPANVAAAYGGAARAIIPAGDTQPSAGPAFSTLVEQVAKNTVDAQHNAEAQTMRAVAGQAKDLTEVVTAVTHAELALQTVVSVRDRVVAAYQEIMRMPI</sequence>
<evidence type="ECO:0000313" key="6">
    <source>
        <dbReference type="EMBL" id="MFD2262369.1"/>
    </source>
</evidence>
<dbReference type="Proteomes" id="UP001597295">
    <property type="component" value="Unassembled WGS sequence"/>
</dbReference>
<gene>
    <name evidence="4 6" type="primary">fliE</name>
    <name evidence="6" type="ORF">ACFSM5_05670</name>
</gene>
<keyword evidence="6" id="KW-0282">Flagellum</keyword>
<evidence type="ECO:0000256" key="4">
    <source>
        <dbReference type="HAMAP-Rule" id="MF_00724"/>
    </source>
</evidence>
<keyword evidence="3 4" id="KW-0975">Bacterial flagellum</keyword>
<comment type="subcellular location">
    <subcellularLocation>
        <location evidence="1 4">Bacterial flagellum basal body</location>
    </subcellularLocation>
</comment>
<dbReference type="PANTHER" id="PTHR34653:SF1">
    <property type="entry name" value="FLAGELLAR HOOK-BASAL BODY COMPLEX PROTEIN FLIE"/>
    <property type="match status" value="1"/>
</dbReference>
<dbReference type="Pfam" id="PF02049">
    <property type="entry name" value="FliE"/>
    <property type="match status" value="1"/>
</dbReference>
<comment type="similarity">
    <text evidence="2 4">Belongs to the FliE family.</text>
</comment>
<organism evidence="6 7">
    <name type="scientific">Lacibacterium aquatile</name>
    <dbReference type="NCBI Taxonomy" id="1168082"/>
    <lineage>
        <taxon>Bacteria</taxon>
        <taxon>Pseudomonadati</taxon>
        <taxon>Pseudomonadota</taxon>
        <taxon>Alphaproteobacteria</taxon>
        <taxon>Rhodospirillales</taxon>
        <taxon>Rhodospirillaceae</taxon>
    </lineage>
</organism>
<reference evidence="7" key="1">
    <citation type="journal article" date="2019" name="Int. J. Syst. Evol. Microbiol.">
        <title>The Global Catalogue of Microorganisms (GCM) 10K type strain sequencing project: providing services to taxonomists for standard genome sequencing and annotation.</title>
        <authorList>
            <consortium name="The Broad Institute Genomics Platform"/>
            <consortium name="The Broad Institute Genome Sequencing Center for Infectious Disease"/>
            <person name="Wu L."/>
            <person name="Ma J."/>
        </authorList>
    </citation>
    <scope>NUCLEOTIDE SEQUENCE [LARGE SCALE GENOMIC DNA]</scope>
    <source>
        <strain evidence="7">CGMCC 1.19062</strain>
    </source>
</reference>
<dbReference type="NCBIfam" id="TIGR00205">
    <property type="entry name" value="fliE"/>
    <property type="match status" value="1"/>
</dbReference>
<evidence type="ECO:0000256" key="5">
    <source>
        <dbReference type="NCBIfam" id="TIGR00205"/>
    </source>
</evidence>
<accession>A0ABW5DN62</accession>
<keyword evidence="6" id="KW-0966">Cell projection</keyword>
<keyword evidence="6" id="KW-0969">Cilium</keyword>
<evidence type="ECO:0000256" key="2">
    <source>
        <dbReference type="ARBA" id="ARBA00009272"/>
    </source>
</evidence>
<keyword evidence="7" id="KW-1185">Reference proteome</keyword>
<evidence type="ECO:0000256" key="3">
    <source>
        <dbReference type="ARBA" id="ARBA00023143"/>
    </source>
</evidence>
<comment type="caution">
    <text evidence="6">The sequence shown here is derived from an EMBL/GenBank/DDBJ whole genome shotgun (WGS) entry which is preliminary data.</text>
</comment>
<dbReference type="InterPro" id="IPR001624">
    <property type="entry name" value="FliE"/>
</dbReference>
<name>A0ABW5DN62_9PROT</name>
<dbReference type="PRINTS" id="PR01006">
    <property type="entry name" value="FLGHOOKFLIE"/>
</dbReference>
<dbReference type="PANTHER" id="PTHR34653">
    <property type="match status" value="1"/>
</dbReference>
<evidence type="ECO:0000313" key="7">
    <source>
        <dbReference type="Proteomes" id="UP001597295"/>
    </source>
</evidence>